<dbReference type="Gene3D" id="1.10.10.10">
    <property type="entry name" value="Winged helix-like DNA-binding domain superfamily/Winged helix DNA-binding domain"/>
    <property type="match status" value="1"/>
</dbReference>
<dbReference type="GO" id="GO:0006950">
    <property type="term" value="P:response to stress"/>
    <property type="evidence" value="ECO:0007669"/>
    <property type="project" value="TreeGrafter"/>
</dbReference>
<name>A0A6H9WE57_9MICO</name>
<dbReference type="InterPro" id="IPR036390">
    <property type="entry name" value="WH_DNA-bd_sf"/>
</dbReference>
<feature type="domain" description="HTH marR-type" evidence="2">
    <location>
        <begin position="54"/>
        <end position="187"/>
    </location>
</feature>
<dbReference type="SUPFAM" id="SSF46785">
    <property type="entry name" value="Winged helix' DNA-binding domain"/>
    <property type="match status" value="1"/>
</dbReference>
<feature type="compositionally biased region" description="Basic and acidic residues" evidence="1">
    <location>
        <begin position="16"/>
        <end position="38"/>
    </location>
</feature>
<dbReference type="InterPro" id="IPR000835">
    <property type="entry name" value="HTH_MarR-typ"/>
</dbReference>
<dbReference type="InterPro" id="IPR036388">
    <property type="entry name" value="WH-like_DNA-bd_sf"/>
</dbReference>
<sequence>MTQGDMTQGNTTQGDTTRDDVKQGRENPGDQSRADALRHGAPRPAVTGPDRPLELQVMGMVTKIGLLLSRPFHRKFISKYGISLAEWRVMTWIDREPGTTAQTVSQRTGMTPMNVSRALAELREKELVRAERDDNDSRRNNLWLTDRGHEIFARIESVAVVDIQRTFEVLTPDELVFMRGMLGRLIDHAESLEDEPLEK</sequence>
<dbReference type="SMART" id="SM00347">
    <property type="entry name" value="HTH_MARR"/>
    <property type="match status" value="1"/>
</dbReference>
<dbReference type="PANTHER" id="PTHR33164">
    <property type="entry name" value="TRANSCRIPTIONAL REGULATOR, MARR FAMILY"/>
    <property type="match status" value="1"/>
</dbReference>
<evidence type="ECO:0000259" key="2">
    <source>
        <dbReference type="PROSITE" id="PS50995"/>
    </source>
</evidence>
<dbReference type="Proteomes" id="UP000431744">
    <property type="component" value="Unassembled WGS sequence"/>
</dbReference>
<dbReference type="PANTHER" id="PTHR33164:SF43">
    <property type="entry name" value="HTH-TYPE TRANSCRIPTIONAL REPRESSOR YETL"/>
    <property type="match status" value="1"/>
</dbReference>
<dbReference type="Pfam" id="PF12802">
    <property type="entry name" value="MarR_2"/>
    <property type="match status" value="1"/>
</dbReference>
<protein>
    <submittedName>
        <fullName evidence="3">Winged helix-turn-helix transcriptional regulator</fullName>
    </submittedName>
</protein>
<dbReference type="PROSITE" id="PS50995">
    <property type="entry name" value="HTH_MARR_2"/>
    <property type="match status" value="1"/>
</dbReference>
<proteinExistence type="predicted"/>
<accession>A0A6H9WE57</accession>
<gene>
    <name evidence="3" type="ORF">F8O04_02830</name>
</gene>
<feature type="region of interest" description="Disordered" evidence="1">
    <location>
        <begin position="1"/>
        <end position="51"/>
    </location>
</feature>
<dbReference type="EMBL" id="WBJY01000001">
    <property type="protein sequence ID" value="KAB1649232.1"/>
    <property type="molecule type" value="Genomic_DNA"/>
</dbReference>
<organism evidence="3 4">
    <name type="scientific">Pseudoclavibacter endophyticus</name>
    <dbReference type="NCBI Taxonomy" id="1778590"/>
    <lineage>
        <taxon>Bacteria</taxon>
        <taxon>Bacillati</taxon>
        <taxon>Actinomycetota</taxon>
        <taxon>Actinomycetes</taxon>
        <taxon>Micrococcales</taxon>
        <taxon>Microbacteriaceae</taxon>
        <taxon>Pseudoclavibacter</taxon>
    </lineage>
</organism>
<evidence type="ECO:0000313" key="4">
    <source>
        <dbReference type="Proteomes" id="UP000431744"/>
    </source>
</evidence>
<dbReference type="OrthoDB" id="5506299at2"/>
<dbReference type="AlphaFoldDB" id="A0A6H9WE57"/>
<feature type="compositionally biased region" description="Polar residues" evidence="1">
    <location>
        <begin position="1"/>
        <end position="15"/>
    </location>
</feature>
<reference evidence="3 4" key="1">
    <citation type="submission" date="2019-09" db="EMBL/GenBank/DDBJ databases">
        <title>Phylogeny of genus Pseudoclavibacter and closely related genus.</title>
        <authorList>
            <person name="Li Y."/>
        </authorList>
    </citation>
    <scope>NUCLEOTIDE SEQUENCE [LARGE SCALE GENOMIC DNA]</scope>
    <source>
        <strain evidence="3 4">EGI 60007</strain>
    </source>
</reference>
<dbReference type="InterPro" id="IPR039422">
    <property type="entry name" value="MarR/SlyA-like"/>
</dbReference>
<dbReference type="RefSeq" id="WP_158027824.1">
    <property type="nucleotide sequence ID" value="NZ_BMHG01000001.1"/>
</dbReference>
<dbReference type="GO" id="GO:0003700">
    <property type="term" value="F:DNA-binding transcription factor activity"/>
    <property type="evidence" value="ECO:0007669"/>
    <property type="project" value="InterPro"/>
</dbReference>
<comment type="caution">
    <text evidence="3">The sequence shown here is derived from an EMBL/GenBank/DDBJ whole genome shotgun (WGS) entry which is preliminary data.</text>
</comment>
<evidence type="ECO:0000313" key="3">
    <source>
        <dbReference type="EMBL" id="KAB1649232.1"/>
    </source>
</evidence>
<keyword evidence="4" id="KW-1185">Reference proteome</keyword>
<evidence type="ECO:0000256" key="1">
    <source>
        <dbReference type="SAM" id="MobiDB-lite"/>
    </source>
</evidence>